<keyword evidence="2" id="KW-1185">Reference proteome</keyword>
<evidence type="ECO:0000313" key="2">
    <source>
        <dbReference type="Proteomes" id="UP000663879"/>
    </source>
</evidence>
<protein>
    <submittedName>
        <fullName evidence="1">Uncharacterized protein</fullName>
    </submittedName>
</protein>
<name>A0A814BAL5_9BILA</name>
<proteinExistence type="predicted"/>
<evidence type="ECO:0000313" key="1">
    <source>
        <dbReference type="EMBL" id="CAF0924316.1"/>
    </source>
</evidence>
<dbReference type="EMBL" id="CAJNOC010002292">
    <property type="protein sequence ID" value="CAF0924316.1"/>
    <property type="molecule type" value="Genomic_DNA"/>
</dbReference>
<accession>A0A814BAL5</accession>
<dbReference type="Proteomes" id="UP000663879">
    <property type="component" value="Unassembled WGS sequence"/>
</dbReference>
<reference evidence="1" key="1">
    <citation type="submission" date="2021-02" db="EMBL/GenBank/DDBJ databases">
        <authorList>
            <person name="Nowell W R."/>
        </authorList>
    </citation>
    <scope>NUCLEOTIDE SEQUENCE</scope>
    <source>
        <strain evidence="1">Ploen Becks lab</strain>
    </source>
</reference>
<comment type="caution">
    <text evidence="1">The sequence shown here is derived from an EMBL/GenBank/DDBJ whole genome shotgun (WGS) entry which is preliminary data.</text>
</comment>
<organism evidence="1 2">
    <name type="scientific">Brachionus calyciflorus</name>
    <dbReference type="NCBI Taxonomy" id="104777"/>
    <lineage>
        <taxon>Eukaryota</taxon>
        <taxon>Metazoa</taxon>
        <taxon>Spiralia</taxon>
        <taxon>Gnathifera</taxon>
        <taxon>Rotifera</taxon>
        <taxon>Eurotatoria</taxon>
        <taxon>Monogononta</taxon>
        <taxon>Pseudotrocha</taxon>
        <taxon>Ploima</taxon>
        <taxon>Brachionidae</taxon>
        <taxon>Brachionus</taxon>
    </lineage>
</organism>
<dbReference type="AlphaFoldDB" id="A0A814BAL5"/>
<gene>
    <name evidence="1" type="ORF">OXX778_LOCUS12555</name>
</gene>
<sequence length="110" mass="13109">MGAPLYNFPPKDQISTHCYDCYQQFHKAICLKTIVRQLSNDYDLDQKKFIEISERLRNGVNDDKTIEDWKFLLKREIKPNNLEEFVDAFRLFPDNSDFFQITVTNIIMPN</sequence>